<dbReference type="InterPro" id="IPR011189">
    <property type="entry name" value="UCP_caspase_lke"/>
</dbReference>
<dbReference type="Proteomes" id="UP001211711">
    <property type="component" value="Unassembled WGS sequence"/>
</dbReference>
<dbReference type="PANTHER" id="PTHR48104">
    <property type="entry name" value="METACASPASE-4"/>
    <property type="match status" value="1"/>
</dbReference>
<dbReference type="InterPro" id="IPR050452">
    <property type="entry name" value="Metacaspase"/>
</dbReference>
<organism evidence="2 3">
    <name type="scientific">Sphaerospermopsis kisseleviana CS-549</name>
    <dbReference type="NCBI Taxonomy" id="3021783"/>
    <lineage>
        <taxon>Bacteria</taxon>
        <taxon>Bacillati</taxon>
        <taxon>Cyanobacteriota</taxon>
        <taxon>Cyanophyceae</taxon>
        <taxon>Nostocales</taxon>
        <taxon>Aphanizomenonaceae</taxon>
        <taxon>Sphaerospermopsis</taxon>
        <taxon>Sphaerospermopsis kisseleviana</taxon>
    </lineage>
</organism>
<dbReference type="InterPro" id="IPR029030">
    <property type="entry name" value="Caspase-like_dom_sf"/>
</dbReference>
<comment type="caution">
    <text evidence="2">The sequence shown here is derived from an EMBL/GenBank/DDBJ whole genome shotgun (WGS) entry which is preliminary data.</text>
</comment>
<dbReference type="SUPFAM" id="SSF52129">
    <property type="entry name" value="Caspase-like"/>
    <property type="match status" value="1"/>
</dbReference>
<feature type="domain" description="Peptidase C14 caspase" evidence="1">
    <location>
        <begin position="41"/>
        <end position="291"/>
    </location>
</feature>
<name>A0ABT4ZVF1_9CYAN</name>
<gene>
    <name evidence="2" type="ORF">PN497_16895</name>
</gene>
<dbReference type="PIRSF" id="PIRSF007398">
    <property type="entry name" value="Sll0148_caspase"/>
    <property type="match status" value="1"/>
</dbReference>
<protein>
    <submittedName>
        <fullName evidence="2">Caspase family protein</fullName>
    </submittedName>
</protein>
<proteinExistence type="predicted"/>
<dbReference type="Pfam" id="PF00656">
    <property type="entry name" value="Peptidase_C14"/>
    <property type="match status" value="1"/>
</dbReference>
<dbReference type="RefSeq" id="WP_096570688.1">
    <property type="nucleotide sequence ID" value="NZ_JAQMTI010000210.1"/>
</dbReference>
<reference evidence="2 3" key="1">
    <citation type="submission" date="2023-01" db="EMBL/GenBank/DDBJ databases">
        <title>Genomes from the Australian National Cyanobacteria Reference Collection.</title>
        <authorList>
            <person name="Willis A."/>
            <person name="Lee E.M.F."/>
        </authorList>
    </citation>
    <scope>NUCLEOTIDE SEQUENCE [LARGE SCALE GENOMIC DNA]</scope>
    <source>
        <strain evidence="2 3">CS-549</strain>
    </source>
</reference>
<keyword evidence="3" id="KW-1185">Reference proteome</keyword>
<sequence length="711" mass="78254">MKRRAFLGRIGSILALLGLTQAEWLTLGNHYYQALAAPNSRKLALLIGINQYPQSPALGGCLTDVELQKELLIHRFGFATSDILTLTEEQASREFIEAAILDHLGKQAKADDVVIFHFSGYGSRVKLGTFPENLQNALIPVDENSQNINFVNYLLEENLLGLLRSLPTDRVTAVLDTSYYAKSTLHPAGLRFRARPEPSTAKLALKELDLFNHLQTQNSVANNVMVIKATSQPEQTAGELLFSGFSAGLFTYVLTQYLWEATPATTIQVLLSHASSSMYKLGSEQQPGLLSEKKNPQSVLINENFPIESTTAEGVVKAKDDDGKTVQLWLGGIPPHVWQYYGVNSRLTLPTGEQLILKSRSGLTAKAQISSQEHSKSLQVGQLVQESVRMLPRNINLTVALDSGLERIERVDATSAFAAITRMINIASADQGADYVFGKVENVPSRYGLFSLSGELINNTSGEIGEAVKVAVQRLTPKFSTLLAAKLWRLTENEGSSRLLVKASLEMMNKISPRVVMQRQTWRNLSGETTTNKAFTTPGTVVPTVPVGSRMQYRVENLSDRPIYVMLVGLNNTRSAIAFYPWQMSPEASASDTKPDLQEIVIPPGQTLKFPQNDTTFGWLLPTRALFCEHQLILSTSPFTETLAALVTARYPTADQQPISQLVNTLEVAQALLQDLHNGTKAKAEINGTTTDSYVLNVNNWASLNFSFKVV</sequence>
<dbReference type="PANTHER" id="PTHR48104:SF30">
    <property type="entry name" value="METACASPASE-1"/>
    <property type="match status" value="1"/>
</dbReference>
<evidence type="ECO:0000313" key="3">
    <source>
        <dbReference type="Proteomes" id="UP001211711"/>
    </source>
</evidence>
<evidence type="ECO:0000259" key="1">
    <source>
        <dbReference type="Pfam" id="PF00656"/>
    </source>
</evidence>
<dbReference type="EMBL" id="JAQMTI010000210">
    <property type="protein sequence ID" value="MDB9443025.1"/>
    <property type="molecule type" value="Genomic_DNA"/>
</dbReference>
<dbReference type="Gene3D" id="3.40.50.1460">
    <property type="match status" value="1"/>
</dbReference>
<accession>A0ABT4ZVF1</accession>
<evidence type="ECO:0000313" key="2">
    <source>
        <dbReference type="EMBL" id="MDB9443025.1"/>
    </source>
</evidence>
<dbReference type="InterPro" id="IPR011600">
    <property type="entry name" value="Pept_C14_caspase"/>
</dbReference>